<evidence type="ECO:0000256" key="6">
    <source>
        <dbReference type="ARBA" id="ARBA00022475"/>
    </source>
</evidence>
<gene>
    <name evidence="11" type="ordered locus">Ornrh_0695</name>
</gene>
<evidence type="ECO:0000256" key="10">
    <source>
        <dbReference type="SAM" id="Phobius"/>
    </source>
</evidence>
<dbReference type="KEGG" id="orh:Ornrh_0695"/>
<organism evidence="11 12">
    <name type="scientific">Ornithobacterium rhinotracheale (strain ATCC 51463 / DSM 15997 / CCUG 23171 / CIP 104009 / LMG 9086)</name>
    <dbReference type="NCBI Taxonomy" id="867902"/>
    <lineage>
        <taxon>Bacteria</taxon>
        <taxon>Pseudomonadati</taxon>
        <taxon>Bacteroidota</taxon>
        <taxon>Flavobacteriia</taxon>
        <taxon>Flavobacteriales</taxon>
        <taxon>Weeksellaceae</taxon>
        <taxon>Ornithobacterium</taxon>
    </lineage>
</organism>
<evidence type="ECO:0000256" key="1">
    <source>
        <dbReference type="ARBA" id="ARBA00002672"/>
    </source>
</evidence>
<sequence length="212" mass="24649">MDTLYDFFLSPYAEATWQDILLEVTAVIFGLLSVLFARKGNIWVYPTGIISTMIYVYICYTVRYYGDLIINIYYTMMSVYGWILWANISEDSSLKITWCKAKDWAIALAITILSMVFVVGVYIYFDKFESWLNYVDVLTTGLAFGSMWLMAKKKVENWLGWLLTDLISVPLYFAKGLGFTGIQFTIFLILAWQGYQIWKKEANEGRETRKTI</sequence>
<dbReference type="PANTHER" id="PTHR36122">
    <property type="entry name" value="NICOTINAMIDE RIBOSIDE TRANSPORTER PNUC"/>
    <property type="match status" value="1"/>
</dbReference>
<evidence type="ECO:0000256" key="2">
    <source>
        <dbReference type="ARBA" id="ARBA00004651"/>
    </source>
</evidence>
<keyword evidence="5" id="KW-0813">Transport</keyword>
<dbReference type="HOGENOM" id="CLU_076589_2_0_10"/>
<protein>
    <recommendedName>
        <fullName evidence="4">Nicotinamide riboside transporter PnuC</fullName>
    </recommendedName>
</protein>
<comment type="similarity">
    <text evidence="3">Belongs to the nicotinamide ribonucleoside (NR) uptake permease (TC 4.B.1) family.</text>
</comment>
<feature type="transmembrane region" description="Helical" evidence="10">
    <location>
        <begin position="20"/>
        <end position="37"/>
    </location>
</feature>
<dbReference type="GeneID" id="97257415"/>
<keyword evidence="7 10" id="KW-0812">Transmembrane</keyword>
<evidence type="ECO:0000256" key="8">
    <source>
        <dbReference type="ARBA" id="ARBA00022989"/>
    </source>
</evidence>
<keyword evidence="8 10" id="KW-1133">Transmembrane helix</keyword>
<dbReference type="AlphaFoldDB" id="I3ZYV9"/>
<keyword evidence="9 10" id="KW-0472">Membrane</keyword>
<dbReference type="Pfam" id="PF04973">
    <property type="entry name" value="NMN_transporter"/>
    <property type="match status" value="1"/>
</dbReference>
<dbReference type="PATRIC" id="fig|867902.3.peg.677"/>
<evidence type="ECO:0000256" key="5">
    <source>
        <dbReference type="ARBA" id="ARBA00022448"/>
    </source>
</evidence>
<evidence type="ECO:0000256" key="3">
    <source>
        <dbReference type="ARBA" id="ARBA00006669"/>
    </source>
</evidence>
<dbReference type="GO" id="GO:0005886">
    <property type="term" value="C:plasma membrane"/>
    <property type="evidence" value="ECO:0007669"/>
    <property type="project" value="UniProtKB-SubCell"/>
</dbReference>
<keyword evidence="6" id="KW-1003">Cell membrane</keyword>
<feature type="transmembrane region" description="Helical" evidence="10">
    <location>
        <begin position="180"/>
        <end position="198"/>
    </location>
</feature>
<dbReference type="PANTHER" id="PTHR36122:SF2">
    <property type="entry name" value="NICOTINAMIDE RIBOSIDE TRANSPORTER PNUC"/>
    <property type="match status" value="1"/>
</dbReference>
<dbReference type="NCBIfam" id="TIGR01528">
    <property type="entry name" value="NMN_trans_PnuC"/>
    <property type="match status" value="1"/>
</dbReference>
<feature type="transmembrane region" description="Helical" evidence="10">
    <location>
        <begin position="131"/>
        <end position="151"/>
    </location>
</feature>
<evidence type="ECO:0000256" key="9">
    <source>
        <dbReference type="ARBA" id="ARBA00023136"/>
    </source>
</evidence>
<feature type="transmembrane region" description="Helical" evidence="10">
    <location>
        <begin position="42"/>
        <end position="58"/>
    </location>
</feature>
<keyword evidence="12" id="KW-1185">Reference proteome</keyword>
<dbReference type="RefSeq" id="WP_014790502.1">
    <property type="nucleotide sequence ID" value="NC_018016.1"/>
</dbReference>
<reference evidence="11 12" key="1">
    <citation type="submission" date="2012-06" db="EMBL/GenBank/DDBJ databases">
        <title>The complete genome of Ornithobacterium rhinotracheale DSM 15997.</title>
        <authorList>
            <consortium name="US DOE Joint Genome Institute (JGI-PGF)"/>
            <person name="Lucas S."/>
            <person name="Copeland A."/>
            <person name="Lapidus A."/>
            <person name="Goodwin L."/>
            <person name="Pitluck S."/>
            <person name="Peters L."/>
            <person name="Mikhailova N."/>
            <person name="Teshima H."/>
            <person name="Kyrpides N."/>
            <person name="Mavromatis K."/>
            <person name="Pagani I."/>
            <person name="Ivanova N."/>
            <person name="Ovchinnikova G."/>
            <person name="Zeytun A."/>
            <person name="Detter J.C."/>
            <person name="Han C."/>
            <person name="Land M."/>
            <person name="Hauser L."/>
            <person name="Markowitz V."/>
            <person name="Cheng J.-F."/>
            <person name="Hugenholtz P."/>
            <person name="Woyke T."/>
            <person name="Wu D."/>
            <person name="Lang E."/>
            <person name="Kopitz M."/>
            <person name="Brambilla E."/>
            <person name="Klenk H.-P."/>
            <person name="Eisen J.A."/>
        </authorList>
    </citation>
    <scope>NUCLEOTIDE SEQUENCE [LARGE SCALE GENOMIC DNA]</scope>
    <source>
        <strain evidence="12">ATCC 51463 / DSM 15997 / CCUG 23171 / LMG 9086</strain>
    </source>
</reference>
<dbReference type="STRING" id="867902.Ornrh_0695"/>
<dbReference type="Proteomes" id="UP000006051">
    <property type="component" value="Chromosome"/>
</dbReference>
<feature type="transmembrane region" description="Helical" evidence="10">
    <location>
        <begin position="64"/>
        <end position="83"/>
    </location>
</feature>
<comment type="function">
    <text evidence="1">Required for nicotinamide riboside transport across the inner membrane.</text>
</comment>
<dbReference type="GO" id="GO:0034257">
    <property type="term" value="F:nicotinamide riboside transmembrane transporter activity"/>
    <property type="evidence" value="ECO:0007669"/>
    <property type="project" value="InterPro"/>
</dbReference>
<evidence type="ECO:0000256" key="7">
    <source>
        <dbReference type="ARBA" id="ARBA00022692"/>
    </source>
</evidence>
<evidence type="ECO:0000256" key="4">
    <source>
        <dbReference type="ARBA" id="ARBA00017522"/>
    </source>
</evidence>
<dbReference type="GeneID" id="71568998"/>
<feature type="transmembrane region" description="Helical" evidence="10">
    <location>
        <begin position="104"/>
        <end position="125"/>
    </location>
</feature>
<proteinExistence type="inferred from homology"/>
<comment type="subcellular location">
    <subcellularLocation>
        <location evidence="2">Cell membrane</location>
        <topology evidence="2">Multi-pass membrane protein</topology>
    </subcellularLocation>
</comment>
<dbReference type="EMBL" id="CP003283">
    <property type="protein sequence ID" value="AFL96893.1"/>
    <property type="molecule type" value="Genomic_DNA"/>
</dbReference>
<accession>I3ZYV9</accession>
<evidence type="ECO:0000313" key="11">
    <source>
        <dbReference type="EMBL" id="AFL96893.1"/>
    </source>
</evidence>
<dbReference type="eggNOG" id="COG3201">
    <property type="taxonomic scope" value="Bacteria"/>
</dbReference>
<dbReference type="InterPro" id="IPR006419">
    <property type="entry name" value="NMN_transpt_PnuC"/>
</dbReference>
<name>I3ZYV9_ORNRL</name>
<evidence type="ECO:0000313" key="12">
    <source>
        <dbReference type="Proteomes" id="UP000006051"/>
    </source>
</evidence>